<evidence type="ECO:0000256" key="1">
    <source>
        <dbReference type="ARBA" id="ARBA00000485"/>
    </source>
</evidence>
<dbReference type="SMART" id="SM00212">
    <property type="entry name" value="UBCc"/>
    <property type="match status" value="1"/>
</dbReference>
<dbReference type="Pfam" id="PF00179">
    <property type="entry name" value="UQ_con"/>
    <property type="match status" value="1"/>
</dbReference>
<evidence type="ECO:0000313" key="9">
    <source>
        <dbReference type="EMBL" id="PKK62360.1"/>
    </source>
</evidence>
<keyword evidence="7" id="KW-1133">Transmembrane helix</keyword>
<dbReference type="EMBL" id="LLXL01001943">
    <property type="protein sequence ID" value="PKK62360.1"/>
    <property type="molecule type" value="Genomic_DNA"/>
</dbReference>
<dbReference type="VEuPathDB" id="FungiDB:RhiirFUN_026139"/>
<evidence type="ECO:0000256" key="6">
    <source>
        <dbReference type="ARBA" id="ARBA00022840"/>
    </source>
</evidence>
<comment type="caution">
    <text evidence="9">The sequence shown here is derived from an EMBL/GenBank/DDBJ whole genome shotgun (WGS) entry which is preliminary data.</text>
</comment>
<keyword evidence="5" id="KW-0833">Ubl conjugation pathway</keyword>
<dbReference type="PANTHER" id="PTHR24068">
    <property type="entry name" value="UBIQUITIN-CONJUGATING ENZYME E2"/>
    <property type="match status" value="1"/>
</dbReference>
<feature type="domain" description="UBC core" evidence="8">
    <location>
        <begin position="1"/>
        <end position="156"/>
    </location>
</feature>
<gene>
    <name evidence="9" type="ORF">RhiirC2_870223</name>
</gene>
<evidence type="ECO:0000259" key="8">
    <source>
        <dbReference type="PROSITE" id="PS50127"/>
    </source>
</evidence>
<protein>
    <submittedName>
        <fullName evidence="9">Ubiquitin-conjugating enzyme</fullName>
    </submittedName>
</protein>
<reference evidence="9 10" key="1">
    <citation type="submission" date="2016-04" db="EMBL/GenBank/DDBJ databases">
        <title>Genome analyses suggest a sexual origin of heterokaryosis in a supposedly ancient asexual fungus.</title>
        <authorList>
            <person name="Ropars J."/>
            <person name="Sedzielewska K."/>
            <person name="Noel J."/>
            <person name="Charron P."/>
            <person name="Farinelli L."/>
            <person name="Marton T."/>
            <person name="Kruger M."/>
            <person name="Pelin A."/>
            <person name="Brachmann A."/>
            <person name="Corradi N."/>
        </authorList>
    </citation>
    <scope>NUCLEOTIDE SEQUENCE [LARGE SCALE GENOMIC DNA]</scope>
    <source>
        <strain evidence="9 10">C2</strain>
    </source>
</reference>
<evidence type="ECO:0000256" key="5">
    <source>
        <dbReference type="ARBA" id="ARBA00022786"/>
    </source>
</evidence>
<sequence>MALKRLNKELYDIGCNLPSYISTGPIDNDLFHWQATIMGPSDSPYSGGIFFLDIKFPSDYPFRPPKVRFITRIYHPNINYNGSIYLDILTDEWSPIFFISSGFNQIFIIQVLLLICSLLTYPIPANSLDPDITNLFKNNRNRYEATAREWTRQYANKRKDQMKAYVKNGQTSSSSFD</sequence>
<keyword evidence="6" id="KW-0067">ATP-binding</keyword>
<feature type="transmembrane region" description="Helical" evidence="7">
    <location>
        <begin position="106"/>
        <end position="124"/>
    </location>
</feature>
<organism evidence="9 10">
    <name type="scientific">Rhizophagus irregularis</name>
    <dbReference type="NCBI Taxonomy" id="588596"/>
    <lineage>
        <taxon>Eukaryota</taxon>
        <taxon>Fungi</taxon>
        <taxon>Fungi incertae sedis</taxon>
        <taxon>Mucoromycota</taxon>
        <taxon>Glomeromycotina</taxon>
        <taxon>Glomeromycetes</taxon>
        <taxon>Glomerales</taxon>
        <taxon>Glomeraceae</taxon>
        <taxon>Rhizophagus</taxon>
    </lineage>
</organism>
<evidence type="ECO:0000313" key="10">
    <source>
        <dbReference type="Proteomes" id="UP000233469"/>
    </source>
</evidence>
<accession>A0A2N1ML59</accession>
<dbReference type="Proteomes" id="UP000233469">
    <property type="component" value="Unassembled WGS sequence"/>
</dbReference>
<dbReference type="Gene3D" id="3.10.110.10">
    <property type="entry name" value="Ubiquitin Conjugating Enzyme"/>
    <property type="match status" value="1"/>
</dbReference>
<keyword evidence="3" id="KW-0808">Transferase</keyword>
<evidence type="ECO:0000256" key="3">
    <source>
        <dbReference type="ARBA" id="ARBA00022679"/>
    </source>
</evidence>
<dbReference type="SUPFAM" id="SSF54495">
    <property type="entry name" value="UBC-like"/>
    <property type="match status" value="1"/>
</dbReference>
<reference evidence="9 10" key="2">
    <citation type="submission" date="2017-10" db="EMBL/GenBank/DDBJ databases">
        <title>Extensive intraspecific genome diversity in a model arbuscular mycorrhizal fungus.</title>
        <authorList>
            <person name="Chen E.C.H."/>
            <person name="Morin E."/>
            <person name="Baudet D."/>
            <person name="Noel J."/>
            <person name="Ndikumana S."/>
            <person name="Charron P."/>
            <person name="St-Onge C."/>
            <person name="Giorgi J."/>
            <person name="Grigoriev I.V."/>
            <person name="Roux C."/>
            <person name="Martin F.M."/>
            <person name="Corradi N."/>
        </authorList>
    </citation>
    <scope>NUCLEOTIDE SEQUENCE [LARGE SCALE GENOMIC DNA]</scope>
    <source>
        <strain evidence="9 10">C2</strain>
    </source>
</reference>
<dbReference type="AlphaFoldDB" id="A0A2N1ML59"/>
<keyword evidence="4" id="KW-0547">Nucleotide-binding</keyword>
<dbReference type="GO" id="GO:0061631">
    <property type="term" value="F:ubiquitin conjugating enzyme activity"/>
    <property type="evidence" value="ECO:0007669"/>
    <property type="project" value="UniProtKB-EC"/>
</dbReference>
<keyword evidence="7" id="KW-0472">Membrane</keyword>
<proteinExistence type="predicted"/>
<dbReference type="VEuPathDB" id="FungiDB:FUN_001798"/>
<dbReference type="GO" id="GO:0005524">
    <property type="term" value="F:ATP binding"/>
    <property type="evidence" value="ECO:0007669"/>
    <property type="project" value="UniProtKB-KW"/>
</dbReference>
<keyword evidence="7" id="KW-0812">Transmembrane</keyword>
<dbReference type="InterPro" id="IPR016135">
    <property type="entry name" value="UBQ-conjugating_enzyme/RWD"/>
</dbReference>
<dbReference type="PROSITE" id="PS50127">
    <property type="entry name" value="UBC_2"/>
    <property type="match status" value="1"/>
</dbReference>
<comment type="pathway">
    <text evidence="2">Protein modification; protein ubiquitination.</text>
</comment>
<dbReference type="InterPro" id="IPR000608">
    <property type="entry name" value="UBC"/>
</dbReference>
<dbReference type="VEuPathDB" id="FungiDB:RhiirA1_383644"/>
<evidence type="ECO:0000256" key="2">
    <source>
        <dbReference type="ARBA" id="ARBA00004906"/>
    </source>
</evidence>
<evidence type="ECO:0000256" key="4">
    <source>
        <dbReference type="ARBA" id="ARBA00022741"/>
    </source>
</evidence>
<evidence type="ECO:0000256" key="7">
    <source>
        <dbReference type="SAM" id="Phobius"/>
    </source>
</evidence>
<dbReference type="FunFam" id="3.10.110.10:FF:000101">
    <property type="entry name" value="Ubiquitin-conjugating enzyme E2 D2"/>
    <property type="match status" value="1"/>
</dbReference>
<comment type="catalytic activity">
    <reaction evidence="1">
        <text>S-ubiquitinyl-[E1 ubiquitin-activating enzyme]-L-cysteine + [E2 ubiquitin-conjugating enzyme]-L-cysteine = [E1 ubiquitin-activating enzyme]-L-cysteine + S-ubiquitinyl-[E2 ubiquitin-conjugating enzyme]-L-cysteine.</text>
        <dbReference type="EC" id="2.3.2.23"/>
    </reaction>
</comment>
<name>A0A2N1ML59_9GLOM</name>